<dbReference type="EMBL" id="CP054836">
    <property type="protein sequence ID" value="QKV19290.1"/>
    <property type="molecule type" value="Genomic_DNA"/>
</dbReference>
<sequence length="143" mass="14549">MTGAEAIIVLSLLGCDDSGTQCDYLRASEQRFASVAECRVASDAFLAASDDAEYPAVVAICAPAVETAGRPVPPELPVEVAPEIPADELAPDMVERIAGAIAGYVPGRETLARPVGVAAEGAAKVGSAVIVGVKRVAEAVNPF</sequence>
<evidence type="ECO:0000313" key="2">
    <source>
        <dbReference type="Proteomes" id="UP000509367"/>
    </source>
</evidence>
<proteinExistence type="predicted"/>
<dbReference type="RefSeq" id="WP_175277182.1">
    <property type="nucleotide sequence ID" value="NZ_CP054836.1"/>
</dbReference>
<accession>A0A6N1VEC2</accession>
<protein>
    <submittedName>
        <fullName evidence="1">Uncharacterized protein</fullName>
    </submittedName>
</protein>
<gene>
    <name evidence="1" type="ORF">HTY61_12895</name>
</gene>
<name>A0A6N1VEC2_9HYPH</name>
<dbReference type="KEGG" id="orm:HTY61_12895"/>
<reference evidence="1 2" key="1">
    <citation type="submission" date="2020-06" db="EMBL/GenBank/DDBJ databases">
        <title>Oricola thermophila sp. nov. isolated from a tidal sediments.</title>
        <authorList>
            <person name="Kwon K.K."/>
            <person name="Yang S.-H."/>
            <person name="Park M.-J."/>
        </authorList>
    </citation>
    <scope>NUCLEOTIDE SEQUENCE [LARGE SCALE GENOMIC DNA]</scope>
    <source>
        <strain evidence="1 2">MEBiC13590</strain>
    </source>
</reference>
<dbReference type="AlphaFoldDB" id="A0A6N1VEC2"/>
<keyword evidence="2" id="KW-1185">Reference proteome</keyword>
<evidence type="ECO:0000313" key="1">
    <source>
        <dbReference type="EMBL" id="QKV19290.1"/>
    </source>
</evidence>
<organism evidence="1 2">
    <name type="scientific">Oricola thermophila</name>
    <dbReference type="NCBI Taxonomy" id="2742145"/>
    <lineage>
        <taxon>Bacteria</taxon>
        <taxon>Pseudomonadati</taxon>
        <taxon>Pseudomonadota</taxon>
        <taxon>Alphaproteobacteria</taxon>
        <taxon>Hyphomicrobiales</taxon>
        <taxon>Ahrensiaceae</taxon>
        <taxon>Oricola</taxon>
    </lineage>
</organism>
<dbReference type="Proteomes" id="UP000509367">
    <property type="component" value="Chromosome"/>
</dbReference>